<evidence type="ECO:0000256" key="5">
    <source>
        <dbReference type="SAM" id="Phobius"/>
    </source>
</evidence>
<gene>
    <name evidence="7" type="ORF">OEZ60_03355</name>
</gene>
<dbReference type="GO" id="GO:0016757">
    <property type="term" value="F:glycosyltransferase activity"/>
    <property type="evidence" value="ECO:0007669"/>
    <property type="project" value="UniProtKB-KW"/>
</dbReference>
<dbReference type="InterPro" id="IPR037257">
    <property type="entry name" value="T2SS_E_N_sf"/>
</dbReference>
<dbReference type="Gene3D" id="3.90.550.10">
    <property type="entry name" value="Spore Coat Polysaccharide Biosynthesis Protein SpsA, Chain A"/>
    <property type="match status" value="1"/>
</dbReference>
<dbReference type="SUPFAM" id="SSF160246">
    <property type="entry name" value="EspE N-terminal domain-like"/>
    <property type="match status" value="1"/>
</dbReference>
<dbReference type="EMBL" id="JAOVQO010000002">
    <property type="protein sequence ID" value="MCU9847032.1"/>
    <property type="molecule type" value="Genomic_DNA"/>
</dbReference>
<dbReference type="RefSeq" id="WP_263333179.1">
    <property type="nucleotide sequence ID" value="NZ_JAOVQO010000002.1"/>
</dbReference>
<keyword evidence="5" id="KW-1133">Transmembrane helix</keyword>
<dbReference type="PANTHER" id="PTHR43630:SF1">
    <property type="entry name" value="POLY-BETA-1,6-N-ACETYL-D-GLUCOSAMINE SYNTHASE"/>
    <property type="match status" value="1"/>
</dbReference>
<name>A0ABT2WZC8_9RHOB</name>
<keyword evidence="8" id="KW-1185">Reference proteome</keyword>
<evidence type="ECO:0000259" key="6">
    <source>
        <dbReference type="Pfam" id="PF05157"/>
    </source>
</evidence>
<evidence type="ECO:0000256" key="4">
    <source>
        <dbReference type="SAM" id="MobiDB-lite"/>
    </source>
</evidence>
<evidence type="ECO:0000256" key="1">
    <source>
        <dbReference type="ARBA" id="ARBA00006739"/>
    </source>
</evidence>
<evidence type="ECO:0000256" key="2">
    <source>
        <dbReference type="ARBA" id="ARBA00022676"/>
    </source>
</evidence>
<dbReference type="EC" id="2.4.-.-" evidence="7"/>
<dbReference type="InterPro" id="IPR007831">
    <property type="entry name" value="T2SS_GspE_N"/>
</dbReference>
<keyword evidence="5" id="KW-0812">Transmembrane</keyword>
<comment type="caution">
    <text evidence="7">The sequence shown here is derived from an EMBL/GenBank/DDBJ whole genome shotgun (WGS) entry which is preliminary data.</text>
</comment>
<reference evidence="7 8" key="1">
    <citation type="submission" date="2022-10" db="EMBL/GenBank/DDBJ databases">
        <title>Defluviimonas sp. nov., isolated from ocean surface sediments.</title>
        <authorList>
            <person name="He W."/>
            <person name="Wang L."/>
            <person name="Zhang D.-F."/>
        </authorList>
    </citation>
    <scope>NUCLEOTIDE SEQUENCE [LARGE SCALE GENOMIC DNA]</scope>
    <source>
        <strain evidence="7 8">WL0024</strain>
    </source>
</reference>
<dbReference type="PANTHER" id="PTHR43630">
    <property type="entry name" value="POLY-BETA-1,6-N-ACETYL-D-GLUCOSAMINE SYNTHASE"/>
    <property type="match status" value="1"/>
</dbReference>
<dbReference type="InterPro" id="IPR029044">
    <property type="entry name" value="Nucleotide-diphossugar_trans"/>
</dbReference>
<comment type="similarity">
    <text evidence="1">Belongs to the glycosyltransferase 2 family.</text>
</comment>
<feature type="domain" description="Type II secretion system protein GspE N-terminal" evidence="6">
    <location>
        <begin position="92"/>
        <end position="169"/>
    </location>
</feature>
<organism evidence="7 8">
    <name type="scientific">Albidovulum salinarum</name>
    <dbReference type="NCBI Taxonomy" id="2984153"/>
    <lineage>
        <taxon>Bacteria</taxon>
        <taxon>Pseudomonadati</taxon>
        <taxon>Pseudomonadota</taxon>
        <taxon>Alphaproteobacteria</taxon>
        <taxon>Rhodobacterales</taxon>
        <taxon>Paracoccaceae</taxon>
        <taxon>Albidovulum</taxon>
    </lineage>
</organism>
<keyword evidence="2 7" id="KW-0328">Glycosyltransferase</keyword>
<keyword evidence="5" id="KW-0472">Membrane</keyword>
<dbReference type="Proteomes" id="UP001209535">
    <property type="component" value="Unassembled WGS sequence"/>
</dbReference>
<dbReference type="Pfam" id="PF05157">
    <property type="entry name" value="MshEN"/>
    <property type="match status" value="1"/>
</dbReference>
<proteinExistence type="inferred from homology"/>
<sequence>MSSAAPHLRLVTPGPVPAPVPGGFARRADRAARIGRKPLGQILLDMRAVDPGNLLKAIALRDRQALRLGDVLLAHSWVGEAELMAALALQWGSKVVDLRAEPPDPRLIDRLGCDTCLAEAALPWRRIGGATVIVTARPEEFAALRARLPKGFGPVVMALAPEQGIHEAILAARRSSMVHRAETRTPAAESCRAQDGTVIARAAAAVLAALACGTLAAPAATFALLTLWAVISLASGTGLKLACFLSEYRARSASQQASRPGPARLPVVSVMVPLFRENDIAPRLIRRIGRIDYPKELLDILLVVEEDDRQTQEALAQRDLPRWMRVIVVPNGTVRTKPRALNYALDFCRGAIIGVWDAEDAPEPGQIRKVVRGFHEHGPEVACLQGILDFYDARHNWLTRCFTIEYAGWFRAVLPGLARLGFVVPLGGTTLFFRREAIETLGGWDAHNVTEDADLGLRLARRGYRTEMIDAVTEEEPNARVRTWIRQRSRWQKGYAMTWASHMRDPARLWRDLGARRFWGVQILFLGSLSHSLMAPVLWSFWLLTLGRSHAFAGAWPVGLTAALIALFVAAEGVNLAVGVWATRGPGHRHLMKWVPTLQLYYPLGTLSAFKGLYEWVVRPFFWDKTAHGVLATGADVPELQPILVLTRPVHLSVPEPEAVTLGPRSGTLAMTKARITLSVAAGCGDEPAKRPVPPPPALVASASGVRPS</sequence>
<protein>
    <submittedName>
        <fullName evidence="7">Glycosyltransferase</fullName>
        <ecNumber evidence="7">2.4.-.-</ecNumber>
    </submittedName>
</protein>
<dbReference type="SUPFAM" id="SSF53448">
    <property type="entry name" value="Nucleotide-diphospho-sugar transferases"/>
    <property type="match status" value="1"/>
</dbReference>
<feature type="region of interest" description="Disordered" evidence="4">
    <location>
        <begin position="685"/>
        <end position="709"/>
    </location>
</feature>
<feature type="compositionally biased region" description="Low complexity" evidence="4">
    <location>
        <begin position="699"/>
        <end position="709"/>
    </location>
</feature>
<evidence type="ECO:0000313" key="7">
    <source>
        <dbReference type="EMBL" id="MCU9847032.1"/>
    </source>
</evidence>
<keyword evidence="3 7" id="KW-0808">Transferase</keyword>
<feature type="transmembrane region" description="Helical" evidence="5">
    <location>
        <begin position="198"/>
        <end position="216"/>
    </location>
</feature>
<evidence type="ECO:0000313" key="8">
    <source>
        <dbReference type="Proteomes" id="UP001209535"/>
    </source>
</evidence>
<feature type="transmembrane region" description="Helical" evidence="5">
    <location>
        <begin position="222"/>
        <end position="245"/>
    </location>
</feature>
<evidence type="ECO:0000256" key="3">
    <source>
        <dbReference type="ARBA" id="ARBA00022679"/>
    </source>
</evidence>
<feature type="transmembrane region" description="Helical" evidence="5">
    <location>
        <begin position="518"/>
        <end position="542"/>
    </location>
</feature>
<feature type="transmembrane region" description="Helical" evidence="5">
    <location>
        <begin position="562"/>
        <end position="583"/>
    </location>
</feature>
<accession>A0ABT2WZC8</accession>
<dbReference type="Pfam" id="PF13641">
    <property type="entry name" value="Glyco_tranf_2_3"/>
    <property type="match status" value="1"/>
</dbReference>